<feature type="binding site" evidence="9">
    <location>
        <position position="292"/>
    </location>
    <ligand>
        <name>Zn(2+)</name>
        <dbReference type="ChEBI" id="CHEBI:29105"/>
        <note>catalytic</note>
    </ligand>
</feature>
<dbReference type="PANTHER" id="PTHR34217:SF1">
    <property type="entry name" value="CARBOXYPEPTIDASE 1"/>
    <property type="match status" value="1"/>
</dbReference>
<dbReference type="CDD" id="cd06460">
    <property type="entry name" value="M32_Taq"/>
    <property type="match status" value="1"/>
</dbReference>
<dbReference type="Proteomes" id="UP000009080">
    <property type="component" value="Chromosome"/>
</dbReference>
<evidence type="ECO:0000256" key="8">
    <source>
        <dbReference type="PIRNR" id="PIRNR006615"/>
    </source>
</evidence>
<feature type="binding site" evidence="9">
    <location>
        <position position="262"/>
    </location>
    <ligand>
        <name>Zn(2+)</name>
        <dbReference type="ChEBI" id="CHEBI:29105"/>
        <note>catalytic</note>
    </ligand>
</feature>
<dbReference type="GO" id="GO:0006508">
    <property type="term" value="P:proteolysis"/>
    <property type="evidence" value="ECO:0007669"/>
    <property type="project" value="UniProtKB-UniRule"/>
</dbReference>
<comment type="catalytic activity">
    <reaction evidence="6 8">
        <text>Release of a C-terminal amino acid with broad specificity, except for -Pro.</text>
        <dbReference type="EC" id="3.4.17.19"/>
    </reaction>
</comment>
<dbReference type="PROSITE" id="PS52034">
    <property type="entry name" value="PEPTIDASE_M32"/>
    <property type="match status" value="1"/>
</dbReference>
<dbReference type="SUPFAM" id="SSF55486">
    <property type="entry name" value="Metalloproteases ('zincins'), catalytic domain"/>
    <property type="match status" value="1"/>
</dbReference>
<evidence type="ECO:0000256" key="4">
    <source>
        <dbReference type="ARBA" id="ARBA00022801"/>
    </source>
</evidence>
<dbReference type="eggNOG" id="COG2317">
    <property type="taxonomic scope" value="Bacteria"/>
</dbReference>
<organism evidence="11 12">
    <name type="scientific">Teredinibacter turnerae (strain ATCC 39867 / T7901)</name>
    <dbReference type="NCBI Taxonomy" id="377629"/>
    <lineage>
        <taxon>Bacteria</taxon>
        <taxon>Pseudomonadati</taxon>
        <taxon>Pseudomonadota</taxon>
        <taxon>Gammaproteobacteria</taxon>
        <taxon>Cellvibrionales</taxon>
        <taxon>Cellvibrionaceae</taxon>
        <taxon>Teredinibacter</taxon>
    </lineage>
</organism>
<evidence type="ECO:0000256" key="9">
    <source>
        <dbReference type="PIRSR" id="PIRSR006615-1"/>
    </source>
</evidence>
<dbReference type="STRING" id="377629.TERTU_0113"/>
<dbReference type="PRINTS" id="PR00998">
    <property type="entry name" value="CRBOXYPTASET"/>
</dbReference>
<name>C5BKX0_TERTT</name>
<evidence type="ECO:0000313" key="11">
    <source>
        <dbReference type="EMBL" id="ACR13951.1"/>
    </source>
</evidence>
<keyword evidence="2 8" id="KW-0645">Protease</keyword>
<evidence type="ECO:0000256" key="5">
    <source>
        <dbReference type="ARBA" id="ARBA00023049"/>
    </source>
</evidence>
<proteinExistence type="inferred from homology"/>
<feature type="binding site" evidence="9">
    <location>
        <position position="266"/>
    </location>
    <ligand>
        <name>Zn(2+)</name>
        <dbReference type="ChEBI" id="CHEBI:29105"/>
        <note>catalytic</note>
    </ligand>
</feature>
<reference evidence="11 12" key="1">
    <citation type="journal article" date="2009" name="PLoS ONE">
        <title>The complete genome of Teredinibacter turnerae T7901: an intracellular endosymbiont of marine wood-boring bivalves (shipworms).</title>
        <authorList>
            <person name="Yang J.C."/>
            <person name="Madupu R."/>
            <person name="Durkin A.S."/>
            <person name="Ekborg N.A."/>
            <person name="Pedamallu C.S."/>
            <person name="Hostetler J.B."/>
            <person name="Radune D."/>
            <person name="Toms B.S."/>
            <person name="Henrissat B."/>
            <person name="Coutinho P.M."/>
            <person name="Schwarz S."/>
            <person name="Field L."/>
            <person name="Trindade-Silva A.E."/>
            <person name="Soares C.A.G."/>
            <person name="Elshahawi S."/>
            <person name="Hanora A."/>
            <person name="Schmidt E.W."/>
            <person name="Haygood M.G."/>
            <person name="Posfai J."/>
            <person name="Benner J."/>
            <person name="Madinger C."/>
            <person name="Nove J."/>
            <person name="Anton B."/>
            <person name="Chaudhary K."/>
            <person name="Foster J."/>
            <person name="Holman A."/>
            <person name="Kumar S."/>
            <person name="Lessard P.A."/>
            <person name="Luyten Y.A."/>
            <person name="Slatko B."/>
            <person name="Wood N."/>
            <person name="Wu B."/>
            <person name="Teplitski M."/>
            <person name="Mougous J.D."/>
            <person name="Ward N."/>
            <person name="Eisen J.A."/>
            <person name="Badger J.H."/>
            <person name="Distel D.L."/>
        </authorList>
    </citation>
    <scope>NUCLEOTIDE SEQUENCE [LARGE SCALE GENOMIC DNA]</scope>
    <source>
        <strain evidence="12">ATCC 39867 / T7901</strain>
    </source>
</reference>
<dbReference type="GO" id="GO:0008270">
    <property type="term" value="F:zinc ion binding"/>
    <property type="evidence" value="ECO:0007669"/>
    <property type="project" value="UniProtKB-ARBA"/>
</dbReference>
<dbReference type="EC" id="3.4.17.19" evidence="8"/>
<dbReference type="PANTHER" id="PTHR34217">
    <property type="entry name" value="METAL-DEPENDENT CARBOXYPEPTIDASE"/>
    <property type="match status" value="1"/>
</dbReference>
<dbReference type="InterPro" id="IPR001333">
    <property type="entry name" value="Peptidase_M32_Taq"/>
</dbReference>
<accession>C5BKX0</accession>
<keyword evidence="5 8" id="KW-0482">Metalloprotease</keyword>
<dbReference type="OrthoDB" id="9772308at2"/>
<comment type="similarity">
    <text evidence="7 8">Belongs to the peptidase M32 family.</text>
</comment>
<dbReference type="KEGG" id="ttu:TERTU_0113"/>
<dbReference type="GO" id="GO:0004181">
    <property type="term" value="F:metallocarboxypeptidase activity"/>
    <property type="evidence" value="ECO:0007669"/>
    <property type="project" value="UniProtKB-UniRule"/>
</dbReference>
<dbReference type="Gene3D" id="1.10.1370.30">
    <property type="match status" value="1"/>
</dbReference>
<evidence type="ECO:0000256" key="7">
    <source>
        <dbReference type="ARBA" id="ARBA00061580"/>
    </source>
</evidence>
<feature type="active site" description="Proton donor/acceptor" evidence="10">
    <location>
        <position position="263"/>
    </location>
</feature>
<sequence>MSAYQNLHSAFRKIAYYQHCLTILEWDQEVMMPGGGAEERANAIAEMSALEHSAMNQPEIQTWLDVCAEADLTADEAANVREMRRAWQNSNLMPEELVREQAVANALCQQQWTTLRPQNDWAGFSTSFTRVVELAREQARIRQQALNTPTPYDAMLGLYSCGDSASLIDETFAQLKAILPEMINTVCERQNKTTRVNVRGEFPVAQQQQLSHNIAATLGFDFNAGRLDISAHPFSTGNPGDQRITTRYRTDDFLDALFGTVHETGHASYEAGLPKAWRGQPLGLARNMSIHESQSLFFEKHIGTTDAFCALLAKQVQTLFSADVSLSADELKQAVCWVEPGLIRVSADELSYPLHIIVRHEIESALINGDMEVSDIPDAWNQKMQQYLGLNTQGNNKDGCMQDVHWPSGAFGYFPSYTLGAVNAAQLRAAMETKIGDLNALIAANEIAQITQWLHDNIWQWGSRLESQELMQRATGKPTNAAALITHFERQYGL</sequence>
<keyword evidence="9" id="KW-0862">Zinc</keyword>
<evidence type="ECO:0000256" key="3">
    <source>
        <dbReference type="ARBA" id="ARBA00022723"/>
    </source>
</evidence>
<dbReference type="FunFam" id="1.10.1370.30:FF:000003">
    <property type="entry name" value="Thermostable carboxypeptidase 1"/>
    <property type="match status" value="1"/>
</dbReference>
<keyword evidence="3 8" id="KW-0479">Metal-binding</keyword>
<dbReference type="RefSeq" id="WP_015820066.1">
    <property type="nucleotide sequence ID" value="NC_012997.1"/>
</dbReference>
<keyword evidence="1 8" id="KW-0121">Carboxypeptidase</keyword>
<dbReference type="Pfam" id="PF02074">
    <property type="entry name" value="Peptidase_M32"/>
    <property type="match status" value="1"/>
</dbReference>
<dbReference type="HOGENOM" id="CLU_032916_1_0_6"/>
<dbReference type="PIRSF" id="PIRSF006615">
    <property type="entry name" value="Zn_crbxpep_Taq"/>
    <property type="match status" value="1"/>
</dbReference>
<gene>
    <name evidence="11" type="ordered locus">TERTU_0113</name>
</gene>
<evidence type="ECO:0000256" key="2">
    <source>
        <dbReference type="ARBA" id="ARBA00022670"/>
    </source>
</evidence>
<evidence type="ECO:0000313" key="12">
    <source>
        <dbReference type="Proteomes" id="UP000009080"/>
    </source>
</evidence>
<protein>
    <recommendedName>
        <fullName evidence="8">Metal-dependent carboxypeptidase</fullName>
        <ecNumber evidence="8">3.4.17.19</ecNumber>
    </recommendedName>
</protein>
<evidence type="ECO:0000256" key="1">
    <source>
        <dbReference type="ARBA" id="ARBA00022645"/>
    </source>
</evidence>
<keyword evidence="12" id="KW-1185">Reference proteome</keyword>
<dbReference type="EMBL" id="CP001614">
    <property type="protein sequence ID" value="ACR13951.1"/>
    <property type="molecule type" value="Genomic_DNA"/>
</dbReference>
<keyword evidence="4 8" id="KW-0378">Hydrolase</keyword>
<evidence type="ECO:0000256" key="6">
    <source>
        <dbReference type="ARBA" id="ARBA00052755"/>
    </source>
</evidence>
<dbReference type="AlphaFoldDB" id="C5BKX0"/>
<evidence type="ECO:0000256" key="10">
    <source>
        <dbReference type="PIRSR" id="PIRSR006615-2"/>
    </source>
</evidence>
<comment type="function">
    <text evidence="8">Broad specificity carboxypetidase that releases amino acids sequentially from the C-terminus, including neutral, aromatic, polar and basic residues.</text>
</comment>
<comment type="cofactor">
    <cofactor evidence="9">
        <name>Zn(2+)</name>
        <dbReference type="ChEBI" id="CHEBI:29105"/>
    </cofactor>
    <text evidence="9">Binds 1 zinc ion per subunit.</text>
</comment>